<reference evidence="1 2" key="1">
    <citation type="submission" date="2015-01" db="EMBL/GenBank/DDBJ databases">
        <title>Lifestyle Evolution in Cyanobacterial Symbionts of Sponges.</title>
        <authorList>
            <person name="Burgsdorf I."/>
            <person name="Slaby B.M."/>
            <person name="Handley K.M."/>
            <person name="Haber M."/>
            <person name="Blom J."/>
            <person name="Marshall C.W."/>
            <person name="Gilbert J.A."/>
            <person name="Hentschel U."/>
            <person name="Steindler L."/>
        </authorList>
    </citation>
    <scope>NUCLEOTIDE SEQUENCE [LARGE SCALE GENOMIC DNA]</scope>
    <source>
        <strain evidence="1">142</strain>
    </source>
</reference>
<name>A0A6N3X7U9_9SYNE</name>
<accession>A0A6N3X7U9</accession>
<comment type="caution">
    <text evidence="1">The sequence shown here is derived from an EMBL/GenBank/DDBJ whole genome shotgun (WGS) entry which is preliminary data.</text>
</comment>
<organism evidence="1 2">
    <name type="scientific">Candidatus Synechococcus spongiarum 142</name>
    <dbReference type="NCBI Taxonomy" id="1608213"/>
    <lineage>
        <taxon>Bacteria</taxon>
        <taxon>Bacillati</taxon>
        <taxon>Cyanobacteriota</taxon>
        <taxon>Cyanophyceae</taxon>
        <taxon>Synechococcales</taxon>
        <taxon>Synechococcaceae</taxon>
        <taxon>Synechococcus</taxon>
    </lineage>
</organism>
<dbReference type="EMBL" id="JXUO01000067">
    <property type="protein sequence ID" value="KKZ15104.1"/>
    <property type="molecule type" value="Genomic_DNA"/>
</dbReference>
<sequence>MQHISRFSSSMVGLLSQPIQTILDYGTISFSRSAPDSSKLKLSRERLSGVSTTLKTEPVGDSHPFTRLQGLVSSPQWYRPSSMLEPILVKKQKMARRHLMLHVFLDMEV</sequence>
<evidence type="ECO:0000313" key="1">
    <source>
        <dbReference type="EMBL" id="KKZ15104.1"/>
    </source>
</evidence>
<evidence type="ECO:0000313" key="2">
    <source>
        <dbReference type="Proteomes" id="UP000035054"/>
    </source>
</evidence>
<gene>
    <name evidence="1" type="ORF">TH68_02210</name>
</gene>
<protein>
    <submittedName>
        <fullName evidence="1">Uncharacterized protein</fullName>
    </submittedName>
</protein>
<dbReference type="Proteomes" id="UP000035054">
    <property type="component" value="Unassembled WGS sequence"/>
</dbReference>
<proteinExistence type="predicted"/>
<dbReference type="AlphaFoldDB" id="A0A6N3X7U9"/>